<evidence type="ECO:0000256" key="1">
    <source>
        <dbReference type="ARBA" id="ARBA00004167"/>
    </source>
</evidence>
<keyword evidence="3 5" id="KW-1133">Transmembrane helix</keyword>
<dbReference type="InterPro" id="IPR051036">
    <property type="entry name" value="SIGLEC"/>
</dbReference>
<reference evidence="8" key="1">
    <citation type="submission" date="2020-03" db="EMBL/GenBank/DDBJ databases">
        <title>Intra-Species Differences in Population Size shape Life History and Genome Evolution.</title>
        <authorList>
            <person name="Willemsen D."/>
            <person name="Cui R."/>
            <person name="Valenzano D.R."/>
        </authorList>
    </citation>
    <scope>NUCLEOTIDE SEQUENCE</scope>
    <source>
        <strain evidence="8">GRZ</strain>
        <tissue evidence="8">Whole</tissue>
    </source>
</reference>
<evidence type="ECO:0000256" key="6">
    <source>
        <dbReference type="SAM" id="SignalP"/>
    </source>
</evidence>
<keyword evidence="4 5" id="KW-0472">Membrane</keyword>
<dbReference type="OrthoDB" id="10012075at2759"/>
<keyword evidence="6" id="KW-0732">Signal</keyword>
<dbReference type="KEGG" id="nfu:107379296"/>
<feature type="chain" id="PRO_5038649408" evidence="6">
    <location>
        <begin position="19"/>
        <end position="393"/>
    </location>
</feature>
<comment type="caution">
    <text evidence="8">The sequence shown here is derived from an EMBL/GenBank/DDBJ whole genome shotgun (WGS) entry which is preliminary data.</text>
</comment>
<sequence length="393" mass="42447">MFTLIWTSLLCLAAGASEEYTGTTQNTTLLTTNASLAGCIALTCSSVDDTFQSLNVFKCNSSGNCDKNTINSTQELRNYFRVDVSAPVPKSLMETRNCSNIINSLKTSGLVLYQEANAHSFCKCVSKDDVSATAPNPCLNQTPTLTIPPLAEGQPTNLTCTAAAGGGGLCSESQLKFTWMLCGAGVITENITDPTVNNVTNSIQDHISTLTLNISADHHNKKITCRVTCAGHTKDVTQKLKVKYSALILNNRSTCKVQSGVMTCVCVSEGFPLPTIEWTLFEDSPMYTIMTNVSEKYVYSTMTVSHKDPQNKMVQCVSKNTVGEGNATLTILEITTNKTSHLDVFKLLNEVLERPLLFVIVLGTGILIGILLSAIIACLAVKCLRKKKLQKSG</sequence>
<dbReference type="Gene3D" id="2.60.40.10">
    <property type="entry name" value="Immunoglobulins"/>
    <property type="match status" value="2"/>
</dbReference>
<keyword evidence="2 5" id="KW-0812">Transmembrane</keyword>
<accession>A0A9D2YTL1</accession>
<dbReference type="GO" id="GO:0007155">
    <property type="term" value="P:cell adhesion"/>
    <property type="evidence" value="ECO:0007669"/>
    <property type="project" value="TreeGrafter"/>
</dbReference>
<dbReference type="PANTHER" id="PTHR12035:SF128">
    <property type="entry name" value="BRANCHED CHAIN KETO ACID DEHYDROGENASE E1 SUBUNIT BETA,-LIKE-RELATED"/>
    <property type="match status" value="1"/>
</dbReference>
<evidence type="ECO:0000256" key="4">
    <source>
        <dbReference type="ARBA" id="ARBA00023136"/>
    </source>
</evidence>
<evidence type="ECO:0000259" key="7">
    <source>
        <dbReference type="PROSITE" id="PS50835"/>
    </source>
</evidence>
<dbReference type="OMA" id="TEFMINM"/>
<evidence type="ECO:0000313" key="8">
    <source>
        <dbReference type="EMBL" id="KAF7226771.1"/>
    </source>
</evidence>
<dbReference type="Proteomes" id="UP000822369">
    <property type="component" value="Chromosome 3"/>
</dbReference>
<dbReference type="GO" id="GO:0005886">
    <property type="term" value="C:plasma membrane"/>
    <property type="evidence" value="ECO:0007669"/>
    <property type="project" value="TreeGrafter"/>
</dbReference>
<dbReference type="InterPro" id="IPR013783">
    <property type="entry name" value="Ig-like_fold"/>
</dbReference>
<evidence type="ECO:0000256" key="3">
    <source>
        <dbReference type="ARBA" id="ARBA00022989"/>
    </source>
</evidence>
<feature type="signal peptide" evidence="6">
    <location>
        <begin position="1"/>
        <end position="18"/>
    </location>
</feature>
<evidence type="ECO:0000256" key="2">
    <source>
        <dbReference type="ARBA" id="ARBA00022692"/>
    </source>
</evidence>
<dbReference type="PROSITE" id="PS50835">
    <property type="entry name" value="IG_LIKE"/>
    <property type="match status" value="1"/>
</dbReference>
<dbReference type="GO" id="GO:0033691">
    <property type="term" value="F:sialic acid binding"/>
    <property type="evidence" value="ECO:0007669"/>
    <property type="project" value="TreeGrafter"/>
</dbReference>
<evidence type="ECO:0000256" key="5">
    <source>
        <dbReference type="SAM" id="Phobius"/>
    </source>
</evidence>
<dbReference type="InterPro" id="IPR007110">
    <property type="entry name" value="Ig-like_dom"/>
</dbReference>
<comment type="subcellular location">
    <subcellularLocation>
        <location evidence="1">Membrane</location>
        <topology evidence="1">Single-pass membrane protein</topology>
    </subcellularLocation>
</comment>
<gene>
    <name evidence="8" type="ORF">G4P62_005557</name>
</gene>
<dbReference type="SUPFAM" id="SSF48726">
    <property type="entry name" value="Immunoglobulin"/>
    <property type="match status" value="1"/>
</dbReference>
<organism evidence="8 9">
    <name type="scientific">Nothobranchius furzeri</name>
    <name type="common">Turquoise killifish</name>
    <dbReference type="NCBI Taxonomy" id="105023"/>
    <lineage>
        <taxon>Eukaryota</taxon>
        <taxon>Metazoa</taxon>
        <taxon>Chordata</taxon>
        <taxon>Craniata</taxon>
        <taxon>Vertebrata</taxon>
        <taxon>Euteleostomi</taxon>
        <taxon>Actinopterygii</taxon>
        <taxon>Neopterygii</taxon>
        <taxon>Teleostei</taxon>
        <taxon>Neoteleostei</taxon>
        <taxon>Acanthomorphata</taxon>
        <taxon>Ovalentaria</taxon>
        <taxon>Atherinomorphae</taxon>
        <taxon>Cyprinodontiformes</taxon>
        <taxon>Nothobranchiidae</taxon>
        <taxon>Nothobranchius</taxon>
    </lineage>
</organism>
<name>A0A9D2YTL1_NOTFU</name>
<dbReference type="InterPro" id="IPR036179">
    <property type="entry name" value="Ig-like_dom_sf"/>
</dbReference>
<feature type="domain" description="Ig-like" evidence="7">
    <location>
        <begin position="143"/>
        <end position="237"/>
    </location>
</feature>
<dbReference type="AlphaFoldDB" id="A0A9D2YTL1"/>
<dbReference type="EMBL" id="JAAVVJ010000003">
    <property type="protein sequence ID" value="KAF7226771.1"/>
    <property type="molecule type" value="Genomic_DNA"/>
</dbReference>
<evidence type="ECO:0000313" key="9">
    <source>
        <dbReference type="Proteomes" id="UP000822369"/>
    </source>
</evidence>
<proteinExistence type="predicted"/>
<feature type="transmembrane region" description="Helical" evidence="5">
    <location>
        <begin position="356"/>
        <end position="381"/>
    </location>
</feature>
<protein>
    <submittedName>
        <fullName evidence="8">Transcript variant X1</fullName>
    </submittedName>
</protein>
<dbReference type="PANTHER" id="PTHR12035">
    <property type="entry name" value="SIALIC ACID BINDING IMMUNOGLOBULIN-LIKE LECTIN"/>
    <property type="match status" value="1"/>
</dbReference>